<evidence type="ECO:0000313" key="3">
    <source>
        <dbReference type="Proteomes" id="UP000634136"/>
    </source>
</evidence>
<comment type="caution">
    <text evidence="2">The sequence shown here is derived from an EMBL/GenBank/DDBJ whole genome shotgun (WGS) entry which is preliminary data.</text>
</comment>
<protein>
    <submittedName>
        <fullName evidence="2">Putative zinc-finger domain-containing protein</fullName>
    </submittedName>
</protein>
<feature type="compositionally biased region" description="Polar residues" evidence="1">
    <location>
        <begin position="1"/>
        <end position="16"/>
    </location>
</feature>
<feature type="compositionally biased region" description="Polar residues" evidence="1">
    <location>
        <begin position="46"/>
        <end position="59"/>
    </location>
</feature>
<proteinExistence type="predicted"/>
<dbReference type="GO" id="GO:0008270">
    <property type="term" value="F:zinc ion binding"/>
    <property type="evidence" value="ECO:0007669"/>
    <property type="project" value="UniProtKB-KW"/>
</dbReference>
<keyword evidence="2" id="KW-0863">Zinc-finger</keyword>
<feature type="region of interest" description="Disordered" evidence="1">
    <location>
        <begin position="1"/>
        <end position="59"/>
    </location>
</feature>
<name>A0A834TK71_9FABA</name>
<sequence length="87" mass="8781">MASEAANETPNPNLPSKSREEGELSSSDNSDENPDCSAGKPIPGAASNSVPPVLNDTQGVQGVVDGTQITVLIGAPRAIAHSTLLDA</sequence>
<keyword evidence="2" id="KW-0862">Zinc</keyword>
<evidence type="ECO:0000313" key="2">
    <source>
        <dbReference type="EMBL" id="KAF7822311.1"/>
    </source>
</evidence>
<dbReference type="AlphaFoldDB" id="A0A834TK71"/>
<accession>A0A834TK71</accession>
<keyword evidence="2" id="KW-0479">Metal-binding</keyword>
<evidence type="ECO:0000256" key="1">
    <source>
        <dbReference type="SAM" id="MobiDB-lite"/>
    </source>
</evidence>
<reference evidence="2" key="1">
    <citation type="submission" date="2020-09" db="EMBL/GenBank/DDBJ databases">
        <title>Genome-Enabled Discovery of Anthraquinone Biosynthesis in Senna tora.</title>
        <authorList>
            <person name="Kang S.-H."/>
            <person name="Pandey R.P."/>
            <person name="Lee C.-M."/>
            <person name="Sim J.-S."/>
            <person name="Jeong J.-T."/>
            <person name="Choi B.-S."/>
            <person name="Jung M."/>
            <person name="Ginzburg D."/>
            <person name="Zhao K."/>
            <person name="Won S.Y."/>
            <person name="Oh T.-J."/>
            <person name="Yu Y."/>
            <person name="Kim N.-H."/>
            <person name="Lee O.R."/>
            <person name="Lee T.-H."/>
            <person name="Bashyal P."/>
            <person name="Kim T.-S."/>
            <person name="Lee W.-H."/>
            <person name="Kawkins C."/>
            <person name="Kim C.-K."/>
            <person name="Kim J.S."/>
            <person name="Ahn B.O."/>
            <person name="Rhee S.Y."/>
            <person name="Sohng J.K."/>
        </authorList>
    </citation>
    <scope>NUCLEOTIDE SEQUENCE</scope>
    <source>
        <tissue evidence="2">Leaf</tissue>
    </source>
</reference>
<organism evidence="2 3">
    <name type="scientific">Senna tora</name>
    <dbReference type="NCBI Taxonomy" id="362788"/>
    <lineage>
        <taxon>Eukaryota</taxon>
        <taxon>Viridiplantae</taxon>
        <taxon>Streptophyta</taxon>
        <taxon>Embryophyta</taxon>
        <taxon>Tracheophyta</taxon>
        <taxon>Spermatophyta</taxon>
        <taxon>Magnoliopsida</taxon>
        <taxon>eudicotyledons</taxon>
        <taxon>Gunneridae</taxon>
        <taxon>Pentapetalae</taxon>
        <taxon>rosids</taxon>
        <taxon>fabids</taxon>
        <taxon>Fabales</taxon>
        <taxon>Fabaceae</taxon>
        <taxon>Caesalpinioideae</taxon>
        <taxon>Cassia clade</taxon>
        <taxon>Senna</taxon>
    </lineage>
</organism>
<keyword evidence="3" id="KW-1185">Reference proteome</keyword>
<dbReference type="EMBL" id="JAAIUW010000008">
    <property type="protein sequence ID" value="KAF7822311.1"/>
    <property type="molecule type" value="Genomic_DNA"/>
</dbReference>
<dbReference type="Proteomes" id="UP000634136">
    <property type="component" value="Unassembled WGS sequence"/>
</dbReference>
<gene>
    <name evidence="2" type="ORF">G2W53_027766</name>
</gene>